<protein>
    <submittedName>
        <fullName evidence="2">(rape) hypothetical protein</fullName>
    </submittedName>
</protein>
<dbReference type="EMBL" id="HG994370">
    <property type="protein sequence ID" value="CAF2060609.1"/>
    <property type="molecule type" value="Genomic_DNA"/>
</dbReference>
<proteinExistence type="predicted"/>
<feature type="compositionally biased region" description="Basic and acidic residues" evidence="1">
    <location>
        <begin position="1"/>
        <end position="12"/>
    </location>
</feature>
<feature type="region of interest" description="Disordered" evidence="1">
    <location>
        <begin position="44"/>
        <end position="67"/>
    </location>
</feature>
<reference evidence="2" key="1">
    <citation type="submission" date="2021-01" db="EMBL/GenBank/DDBJ databases">
        <authorList>
            <consortium name="Genoscope - CEA"/>
            <person name="William W."/>
        </authorList>
    </citation>
    <scope>NUCLEOTIDE SEQUENCE</scope>
</reference>
<name>A0A816QI46_BRANA</name>
<feature type="compositionally biased region" description="Polar residues" evidence="1">
    <location>
        <begin position="13"/>
        <end position="22"/>
    </location>
</feature>
<evidence type="ECO:0000256" key="1">
    <source>
        <dbReference type="SAM" id="MobiDB-lite"/>
    </source>
</evidence>
<gene>
    <name evidence="2" type="ORF">DARMORV10_C06P30800.1</name>
</gene>
<feature type="compositionally biased region" description="Basic and acidic residues" evidence="1">
    <location>
        <begin position="49"/>
        <end position="61"/>
    </location>
</feature>
<evidence type="ECO:0000313" key="2">
    <source>
        <dbReference type="EMBL" id="CAF2060609.1"/>
    </source>
</evidence>
<feature type="region of interest" description="Disordered" evidence="1">
    <location>
        <begin position="1"/>
        <end position="22"/>
    </location>
</feature>
<dbReference type="Proteomes" id="UP001295469">
    <property type="component" value="Chromosome C06"/>
</dbReference>
<dbReference type="AlphaFoldDB" id="A0A816QI46"/>
<organism evidence="2">
    <name type="scientific">Brassica napus</name>
    <name type="common">Rape</name>
    <dbReference type="NCBI Taxonomy" id="3708"/>
    <lineage>
        <taxon>Eukaryota</taxon>
        <taxon>Viridiplantae</taxon>
        <taxon>Streptophyta</taxon>
        <taxon>Embryophyta</taxon>
        <taxon>Tracheophyta</taxon>
        <taxon>Spermatophyta</taxon>
        <taxon>Magnoliopsida</taxon>
        <taxon>eudicotyledons</taxon>
        <taxon>Gunneridae</taxon>
        <taxon>Pentapetalae</taxon>
        <taxon>rosids</taxon>
        <taxon>malvids</taxon>
        <taxon>Brassicales</taxon>
        <taxon>Brassicaceae</taxon>
        <taxon>Brassiceae</taxon>
        <taxon>Brassica</taxon>
    </lineage>
</organism>
<accession>A0A816QI46</accession>
<sequence>MSPSNRDTKDMTKTQQLIPILTTNQPDLHNRLKATWICEKSLHSFPTRIESESGTKPNEKKRSTRQP</sequence>